<reference evidence="6 7" key="1">
    <citation type="submission" date="2019-09" db="EMBL/GenBank/DDBJ databases">
        <title>Parvibaculum sedimenti sp. nov., isolated from sediment.</title>
        <authorList>
            <person name="Wang Y."/>
        </authorList>
    </citation>
    <scope>NUCLEOTIDE SEQUENCE [LARGE SCALE GENOMIC DNA]</scope>
    <source>
        <strain evidence="6 7">HXT-9</strain>
    </source>
</reference>
<keyword evidence="1" id="KW-0808">Transferase</keyword>
<name>A0A6N6VE65_9HYPH</name>
<accession>A0A6N6VE65</accession>
<evidence type="ECO:0000313" key="6">
    <source>
        <dbReference type="EMBL" id="KAB7738840.1"/>
    </source>
</evidence>
<feature type="domain" description="DAGKc" evidence="5">
    <location>
        <begin position="4"/>
        <end position="145"/>
    </location>
</feature>
<dbReference type="Gene3D" id="3.40.50.10330">
    <property type="entry name" value="Probable inorganic polyphosphate/atp-NAD kinase, domain 1"/>
    <property type="match status" value="1"/>
</dbReference>
<dbReference type="Gene3D" id="2.60.200.40">
    <property type="match status" value="1"/>
</dbReference>
<dbReference type="GO" id="GO:0008654">
    <property type="term" value="P:phospholipid biosynthetic process"/>
    <property type="evidence" value="ECO:0007669"/>
    <property type="project" value="InterPro"/>
</dbReference>
<evidence type="ECO:0000256" key="4">
    <source>
        <dbReference type="ARBA" id="ARBA00022840"/>
    </source>
</evidence>
<comment type="caution">
    <text evidence="6">The sequence shown here is derived from an EMBL/GenBank/DDBJ whole genome shotgun (WGS) entry which is preliminary data.</text>
</comment>
<dbReference type="PANTHER" id="PTHR12358:SF54">
    <property type="entry name" value="SPHINGOSINE KINASE RELATED PROTEIN"/>
    <property type="match status" value="1"/>
</dbReference>
<proteinExistence type="predicted"/>
<dbReference type="InterPro" id="IPR001206">
    <property type="entry name" value="Diacylglycerol_kinase_cat_dom"/>
</dbReference>
<dbReference type="GO" id="GO:0016301">
    <property type="term" value="F:kinase activity"/>
    <property type="evidence" value="ECO:0007669"/>
    <property type="project" value="UniProtKB-KW"/>
</dbReference>
<keyword evidence="4" id="KW-0067">ATP-binding</keyword>
<dbReference type="InterPro" id="IPR016064">
    <property type="entry name" value="NAD/diacylglycerol_kinase_sf"/>
</dbReference>
<gene>
    <name evidence="6" type="ORF">F2P47_15495</name>
</gene>
<dbReference type="RefSeq" id="WP_152217291.1">
    <property type="nucleotide sequence ID" value="NZ_JBAQYD010000305.1"/>
</dbReference>
<dbReference type="InterPro" id="IPR005218">
    <property type="entry name" value="Diacylglycerol/lipid_kinase"/>
</dbReference>
<dbReference type="PROSITE" id="PS50146">
    <property type="entry name" value="DAGK"/>
    <property type="match status" value="1"/>
</dbReference>
<dbReference type="Pfam" id="PF19279">
    <property type="entry name" value="YegS_C"/>
    <property type="match status" value="1"/>
</dbReference>
<dbReference type="EMBL" id="WESC01000016">
    <property type="protein sequence ID" value="KAB7738840.1"/>
    <property type="molecule type" value="Genomic_DNA"/>
</dbReference>
<organism evidence="6 7">
    <name type="scientific">Parvibaculum sedimenti</name>
    <dbReference type="NCBI Taxonomy" id="2608632"/>
    <lineage>
        <taxon>Bacteria</taxon>
        <taxon>Pseudomonadati</taxon>
        <taxon>Pseudomonadota</taxon>
        <taxon>Alphaproteobacteria</taxon>
        <taxon>Hyphomicrobiales</taxon>
        <taxon>Parvibaculaceae</taxon>
        <taxon>Parvibaculum</taxon>
    </lineage>
</organism>
<dbReference type="InterPro" id="IPR050187">
    <property type="entry name" value="Lipid_Phosphate_FormReg"/>
</dbReference>
<dbReference type="InterPro" id="IPR045540">
    <property type="entry name" value="YegS/DAGK_C"/>
</dbReference>
<keyword evidence="2" id="KW-0547">Nucleotide-binding</keyword>
<keyword evidence="3 6" id="KW-0418">Kinase</keyword>
<evidence type="ECO:0000259" key="5">
    <source>
        <dbReference type="PROSITE" id="PS50146"/>
    </source>
</evidence>
<protein>
    <submittedName>
        <fullName evidence="6">YegS/Rv2252/BmrU family lipid kinase</fullName>
    </submittedName>
</protein>
<dbReference type="InterPro" id="IPR017438">
    <property type="entry name" value="ATP-NAD_kinase_N"/>
</dbReference>
<dbReference type="Pfam" id="PF00781">
    <property type="entry name" value="DAGK_cat"/>
    <property type="match status" value="1"/>
</dbReference>
<evidence type="ECO:0000313" key="7">
    <source>
        <dbReference type="Proteomes" id="UP000468901"/>
    </source>
</evidence>
<dbReference type="SUPFAM" id="SSF111331">
    <property type="entry name" value="NAD kinase/diacylglycerol kinase-like"/>
    <property type="match status" value="1"/>
</dbReference>
<dbReference type="NCBIfam" id="TIGR00147">
    <property type="entry name" value="YegS/Rv2252/BmrU family lipid kinase"/>
    <property type="match status" value="1"/>
</dbReference>
<evidence type="ECO:0000256" key="3">
    <source>
        <dbReference type="ARBA" id="ARBA00022777"/>
    </source>
</evidence>
<sequence length="320" mass="34505">MMAAFTPHVAAIVNLRSGGGRTGRGWRVISETLERELGPIRAHFTTSPSTPRYLPAMELTRNALKQGAQLVIAVGGDGTINEVVNGFFENGAPINPHAHLAVLNTGTGGDFRKTFDLPEELEPCIARIAEGTTRQIDIGRLSFIADDGKEAERYFDNIASFGLSGAVDRAVNRANISKIFGGSFAFFWATLTTALLYKPQAVRLTADSGFDEIINVGTAAVANGRFFGGGMMIAPKAEPDSGCFDIVIMRDTKFRDLLSGSRALYDGTHLDDPKVIHFRAKTLVATPLDDKPVLLDIDGEAPGRLPARFDILPSVLTLRC</sequence>
<evidence type="ECO:0000256" key="2">
    <source>
        <dbReference type="ARBA" id="ARBA00022741"/>
    </source>
</evidence>
<dbReference type="AlphaFoldDB" id="A0A6N6VE65"/>
<evidence type="ECO:0000256" key="1">
    <source>
        <dbReference type="ARBA" id="ARBA00022679"/>
    </source>
</evidence>
<dbReference type="PANTHER" id="PTHR12358">
    <property type="entry name" value="SPHINGOSINE KINASE"/>
    <property type="match status" value="1"/>
</dbReference>
<keyword evidence="7" id="KW-1185">Reference proteome</keyword>
<dbReference type="GO" id="GO:0005524">
    <property type="term" value="F:ATP binding"/>
    <property type="evidence" value="ECO:0007669"/>
    <property type="project" value="UniProtKB-KW"/>
</dbReference>
<dbReference type="Proteomes" id="UP000468901">
    <property type="component" value="Unassembled WGS sequence"/>
</dbReference>